<proteinExistence type="predicted"/>
<sequence>MATNKSEISTTPTRVEVRKTAEAQTLIGLKERWDAGDNDLYYSAEINEYLFVTDENIISVWKEAKGSHGRTYEYVSTYYWREIESLSVANLPAFNKDSDQRYFAEFYHYKIDMLFKLLAGASNYAYSYDCKPKHIWRMNDMLRGKDFKGAAEAIISDFIREFNYNDGGDPAVMDELWI</sequence>
<accession>B9M110</accession>
<dbReference type="EMBL" id="CP001390">
    <property type="protein sequence ID" value="ACM19080.1"/>
    <property type="molecule type" value="Genomic_DNA"/>
</dbReference>
<evidence type="ECO:0000313" key="1">
    <source>
        <dbReference type="EMBL" id="ACM19080.1"/>
    </source>
</evidence>
<dbReference type="HOGENOM" id="CLU_1508525_0_0_7"/>
<organism evidence="1 2">
    <name type="scientific">Geotalea daltonii (strain DSM 22248 / JCM 15807 / FRC-32)</name>
    <name type="common">Geobacter daltonii</name>
    <dbReference type="NCBI Taxonomy" id="316067"/>
    <lineage>
        <taxon>Bacteria</taxon>
        <taxon>Pseudomonadati</taxon>
        <taxon>Thermodesulfobacteriota</taxon>
        <taxon>Desulfuromonadia</taxon>
        <taxon>Geobacterales</taxon>
        <taxon>Geobacteraceae</taxon>
        <taxon>Geotalea</taxon>
    </lineage>
</organism>
<evidence type="ECO:0000313" key="2">
    <source>
        <dbReference type="Proteomes" id="UP000007721"/>
    </source>
</evidence>
<dbReference type="STRING" id="316067.Geob_0716"/>
<reference evidence="1 2" key="1">
    <citation type="submission" date="2009-01" db="EMBL/GenBank/DDBJ databases">
        <title>Complete sequence of Geobacter sp. FRC-32.</title>
        <authorList>
            <consortium name="US DOE Joint Genome Institute"/>
            <person name="Lucas S."/>
            <person name="Copeland A."/>
            <person name="Lapidus A."/>
            <person name="Glavina del Rio T."/>
            <person name="Dalin E."/>
            <person name="Tice H."/>
            <person name="Bruce D."/>
            <person name="Goodwin L."/>
            <person name="Pitluck S."/>
            <person name="Saunders E."/>
            <person name="Brettin T."/>
            <person name="Detter J.C."/>
            <person name="Han C."/>
            <person name="Larimer F."/>
            <person name="Land M."/>
            <person name="Hauser L."/>
            <person name="Kyrpides N."/>
            <person name="Ovchinnikova G."/>
            <person name="Kostka J."/>
            <person name="Richardson P."/>
        </authorList>
    </citation>
    <scope>NUCLEOTIDE SEQUENCE [LARGE SCALE GENOMIC DNA]</scope>
    <source>
        <strain evidence="2">DSM 22248 / JCM 15807 / FRC-32</strain>
    </source>
</reference>
<dbReference type="Proteomes" id="UP000007721">
    <property type="component" value="Chromosome"/>
</dbReference>
<dbReference type="RefSeq" id="WP_012645809.1">
    <property type="nucleotide sequence ID" value="NC_011979.1"/>
</dbReference>
<keyword evidence="2" id="KW-1185">Reference proteome</keyword>
<dbReference type="KEGG" id="geo:Geob_0716"/>
<name>B9M110_GEODF</name>
<gene>
    <name evidence="1" type="ordered locus">Geob_0716</name>
</gene>
<protein>
    <submittedName>
        <fullName evidence="1">Uncharacterized protein</fullName>
    </submittedName>
</protein>
<dbReference type="AlphaFoldDB" id="B9M110"/>